<dbReference type="PANTHER" id="PTHR38442:SF1">
    <property type="entry name" value="INNER MEMBRANE PROTEIN"/>
    <property type="match status" value="1"/>
</dbReference>
<dbReference type="GO" id="GO:0005886">
    <property type="term" value="C:plasma membrane"/>
    <property type="evidence" value="ECO:0007669"/>
    <property type="project" value="TreeGrafter"/>
</dbReference>
<sequence>MSVAEQERRLRAMKRIPLLLLAAMAVLFGVTLGRPEAWAGWLHAFAEAGMVGALADWFAVVALFRHPLGIPIPHTAIIPRRKDEIGESLARFIADHFLDPDVVRTQFGTVSVSHRLAEWLETPAGGRTVTDWIGQLLSWATGAWQEESVRRFLRQLSRDQLERLELAPLLAGVLEGLVRDGRHDRILTQVLRYSVVVLHDHRDTIRGKVQHESPWWMPGFIDDRIVQQMLDRIETLLLQMSLDPGHPVRHDFDAAILRLADELRRSPAARQDLEHLRDSLLDNDALQEYLYRLWMDLLTGLEGDLGEPDSRVRAFLQSWIHGLARQLARDADMQAVADRWVREAVVAVVDRHRRDIASLVSDTIARWDAGETSERVELAIGRDLQFIRINGTLVGGLVGLVIHALTVFGPWG</sequence>
<evidence type="ECO:0000313" key="2">
    <source>
        <dbReference type="EMBL" id="MEJ8568996.1"/>
    </source>
</evidence>
<dbReference type="InterPro" id="IPR007383">
    <property type="entry name" value="DUF445"/>
</dbReference>
<keyword evidence="3" id="KW-1185">Reference proteome</keyword>
<feature type="transmembrane region" description="Helical" evidence="1">
    <location>
        <begin position="392"/>
        <end position="411"/>
    </location>
</feature>
<dbReference type="Proteomes" id="UP001359886">
    <property type="component" value="Unassembled WGS sequence"/>
</dbReference>
<organism evidence="2 3">
    <name type="scientific">Elongatibacter sediminis</name>
    <dbReference type="NCBI Taxonomy" id="3119006"/>
    <lineage>
        <taxon>Bacteria</taxon>
        <taxon>Pseudomonadati</taxon>
        <taxon>Pseudomonadota</taxon>
        <taxon>Gammaproteobacteria</taxon>
        <taxon>Chromatiales</taxon>
        <taxon>Wenzhouxiangellaceae</taxon>
        <taxon>Elongatibacter</taxon>
    </lineage>
</organism>
<keyword evidence="1" id="KW-0812">Transmembrane</keyword>
<name>A0AAW9RGU2_9GAMM</name>
<protein>
    <submittedName>
        <fullName evidence="2">DUF445 domain-containing protein</fullName>
    </submittedName>
</protein>
<keyword evidence="1" id="KW-0472">Membrane</keyword>
<reference evidence="2 3" key="1">
    <citation type="submission" date="2024-02" db="EMBL/GenBank/DDBJ databases">
        <title>A novel Wenzhouxiangellaceae bacterium, isolated from coastal sediments.</title>
        <authorList>
            <person name="Du Z.-J."/>
            <person name="Ye Y.-Q."/>
            <person name="Zhang X.-Y."/>
        </authorList>
    </citation>
    <scope>NUCLEOTIDE SEQUENCE [LARGE SCALE GENOMIC DNA]</scope>
    <source>
        <strain evidence="2 3">CH-27</strain>
    </source>
</reference>
<dbReference type="PANTHER" id="PTHR38442">
    <property type="entry name" value="INNER MEMBRANE PROTEIN-RELATED"/>
    <property type="match status" value="1"/>
</dbReference>
<proteinExistence type="predicted"/>
<comment type="caution">
    <text evidence="2">The sequence shown here is derived from an EMBL/GenBank/DDBJ whole genome shotgun (WGS) entry which is preliminary data.</text>
</comment>
<keyword evidence="1" id="KW-1133">Transmembrane helix</keyword>
<feature type="transmembrane region" description="Helical" evidence="1">
    <location>
        <begin position="43"/>
        <end position="64"/>
    </location>
</feature>
<evidence type="ECO:0000256" key="1">
    <source>
        <dbReference type="SAM" id="Phobius"/>
    </source>
</evidence>
<accession>A0AAW9RGU2</accession>
<dbReference type="RefSeq" id="WP_354696313.1">
    <property type="nucleotide sequence ID" value="NZ_JAZHOG010000010.1"/>
</dbReference>
<dbReference type="AlphaFoldDB" id="A0AAW9RGU2"/>
<dbReference type="Pfam" id="PF04286">
    <property type="entry name" value="DUF445"/>
    <property type="match status" value="1"/>
</dbReference>
<dbReference type="EMBL" id="JAZHOG010000010">
    <property type="protein sequence ID" value="MEJ8568996.1"/>
    <property type="molecule type" value="Genomic_DNA"/>
</dbReference>
<gene>
    <name evidence="2" type="ORF">V3330_15290</name>
</gene>
<evidence type="ECO:0000313" key="3">
    <source>
        <dbReference type="Proteomes" id="UP001359886"/>
    </source>
</evidence>